<dbReference type="Gene3D" id="1.20.1070.10">
    <property type="entry name" value="Rhodopsin 7-helix transmembrane proteins"/>
    <property type="match status" value="1"/>
</dbReference>
<dbReference type="SMART" id="SM00034">
    <property type="entry name" value="CLECT"/>
    <property type="match status" value="1"/>
</dbReference>
<evidence type="ECO:0000256" key="10">
    <source>
        <dbReference type="SAM" id="Phobius"/>
    </source>
</evidence>
<keyword evidence="4" id="KW-0677">Repeat</keyword>
<evidence type="ECO:0000256" key="1">
    <source>
        <dbReference type="ARBA" id="ARBA00004167"/>
    </source>
</evidence>
<reference evidence="13 14" key="2">
    <citation type="journal article" date="2010" name="Nucleic Acids Res.">
        <title>BeetleBase in 2010: revisions to provide comprehensive genomic information for Tribolium castaneum.</title>
        <authorList>
            <person name="Kim H.S."/>
            <person name="Murphy T."/>
            <person name="Xia J."/>
            <person name="Caragea D."/>
            <person name="Park Y."/>
            <person name="Beeman R.W."/>
            <person name="Lorenzen M.D."/>
            <person name="Butcher S."/>
            <person name="Manak J.R."/>
            <person name="Brown S.J."/>
        </authorList>
    </citation>
    <scope>GENOME REANNOTATION</scope>
    <source>
        <strain evidence="13 14">Georgia GA2</strain>
    </source>
</reference>
<evidence type="ECO:0000256" key="8">
    <source>
        <dbReference type="PROSITE-ProRule" id="PRU00043"/>
    </source>
</evidence>
<dbReference type="PANTHER" id="PTHR24027">
    <property type="entry name" value="CADHERIN-23"/>
    <property type="match status" value="1"/>
</dbReference>
<feature type="domain" description="Cadherin" evidence="12">
    <location>
        <begin position="595"/>
        <end position="686"/>
    </location>
</feature>
<dbReference type="InterPro" id="IPR020894">
    <property type="entry name" value="Cadherin_CS"/>
</dbReference>
<feature type="compositionally biased region" description="Pro residues" evidence="9">
    <location>
        <begin position="770"/>
        <end position="780"/>
    </location>
</feature>
<evidence type="ECO:0000256" key="6">
    <source>
        <dbReference type="ARBA" id="ARBA00022989"/>
    </source>
</evidence>
<feature type="domain" description="Cadherin" evidence="12">
    <location>
        <begin position="265"/>
        <end position="372"/>
    </location>
</feature>
<keyword evidence="2 10" id="KW-0812">Transmembrane</keyword>
<proteinExistence type="predicted"/>
<evidence type="ECO:0000313" key="14">
    <source>
        <dbReference type="Proteomes" id="UP000007266"/>
    </source>
</evidence>
<keyword evidence="6 10" id="KW-1133">Transmembrane helix</keyword>
<evidence type="ECO:0000256" key="4">
    <source>
        <dbReference type="ARBA" id="ARBA00022737"/>
    </source>
</evidence>
<dbReference type="InterPro" id="IPR002126">
    <property type="entry name" value="Cadherin-like_dom"/>
</dbReference>
<feature type="region of interest" description="Disordered" evidence="9">
    <location>
        <begin position="762"/>
        <end position="799"/>
    </location>
</feature>
<evidence type="ECO:0000256" key="2">
    <source>
        <dbReference type="ARBA" id="ARBA00022692"/>
    </source>
</evidence>
<evidence type="ECO:0000256" key="9">
    <source>
        <dbReference type="SAM" id="MobiDB-lite"/>
    </source>
</evidence>
<feature type="transmembrane region" description="Helical" evidence="10">
    <location>
        <begin position="130"/>
        <end position="150"/>
    </location>
</feature>
<dbReference type="FunCoup" id="A0A139WIG1">
    <property type="interactions" value="73"/>
</dbReference>
<dbReference type="PANTHER" id="PTHR24027:SF422">
    <property type="entry name" value="CADHERIN DOMAIN-CONTAINING PROTEIN"/>
    <property type="match status" value="1"/>
</dbReference>
<sequence>MTTGGPDMSGNFSDAYEPFYESPYHRIFIELLTTVALASFAANSFLIFVIFKYKKLRNETTNKIFLHLNILQALFGFVTQLNLRLGYVFFEWSCEFCVFCSLYQIELNAAFTITGILFLLVYVDTMATKCYNAYINALWAFTLLSATQGLSDNRCYLENGASSENFFVSENNSVGSIIGQIRVHGDPRPGGTIALHLKETDSPVAISPGTKNLTLRRKLDKEGVEGPSSVFVNLICERLHTLDPGFVIPVNIRVTDANDNSPVFINAPYVLNISEVTVVGTRVLQGVHAVDNDQQGPFSSVKYSVLPGPHSDYFEFENELEGTLVLKKPLDYETLKSFDVNIRAQDHGEPPRKTDTVLTVHVVDADDQNPRFLDDRYTASVPEPPKRGSPLVAKPREIKAFDQDLGINAPIFYTFNGIGTDYTYFKINRNSGKVTLSRDLNDSDLQHPATLVIRATQQDNPDRYALATLTVSREVGNGIRFLHRIFYIKVPESTPVGATISTFTNNRPNQHLRYFVSDQNVLKTFAINTKGELSLKKKLDFEDKAEYFFKVFATDGITNDSSVVNVTVQDVNEWEPRFRYPHYEFFVTGQPNELIGRIEAADGDKNDKLTLTLTGVNASNFFITPSGELRLREAGPHSGVANLAVVATDSGNPPRRASVPVTVHFPDSGDAAGIISSRGNNGAPLLLAGLGAILLLLAFVIALLVAYICKAKRNPRQELPTLQPEKAQGTPAVAERMSNPMFGDRVKSPMATAMGGIPSDLVKSRIPSPKVHPAPQPPAWPSSTSSTRTKKLSWGDDKTDSDTIWTEQGVWGSLLEEWALNPNRRGKRVMQLPPTQDAYVMDETPDESGDDRKSKVTPGKIVNGNGNQKPPGQQVSETDLYLLGAIEKLVYRADFMEKRLRRVEEMLYFVMAGNRVDHEPCPDNFTRVGPNCYIFQSGAGREYDWKAASKQCKRLGAVLAEMETIEENQDVIAHIQSNQQLRGRDFWTGGLNPGLLWIWSNSARPISTPGGNKKNPSAGILGDGRCLRLAYDPALRSYGYKGTDCSVRYNFICELPENTASNELRRLGRSRKILGEL</sequence>
<feature type="domain" description="Cadherin" evidence="12">
    <location>
        <begin position="160"/>
        <end position="264"/>
    </location>
</feature>
<feature type="domain" description="Cadherin" evidence="12">
    <location>
        <begin position="482"/>
        <end position="578"/>
    </location>
</feature>
<dbReference type="CDD" id="cd00037">
    <property type="entry name" value="CLECT"/>
    <property type="match status" value="1"/>
</dbReference>
<dbReference type="PROSITE" id="PS50041">
    <property type="entry name" value="C_TYPE_LECTIN_2"/>
    <property type="match status" value="1"/>
</dbReference>
<feature type="compositionally biased region" description="Polar residues" evidence="9">
    <location>
        <begin position="864"/>
        <end position="874"/>
    </location>
</feature>
<dbReference type="GO" id="GO:0005886">
    <property type="term" value="C:plasma membrane"/>
    <property type="evidence" value="ECO:0000318"/>
    <property type="project" value="GO_Central"/>
</dbReference>
<dbReference type="PROSITE" id="PS00232">
    <property type="entry name" value="CADHERIN_1"/>
    <property type="match status" value="1"/>
</dbReference>
<dbReference type="AlphaFoldDB" id="A0A139WIG1"/>
<dbReference type="Gene3D" id="3.10.100.10">
    <property type="entry name" value="Mannose-Binding Protein A, subunit A"/>
    <property type="match status" value="1"/>
</dbReference>
<dbReference type="InterPro" id="IPR016186">
    <property type="entry name" value="C-type_lectin-like/link_sf"/>
</dbReference>
<dbReference type="GO" id="GO:0050839">
    <property type="term" value="F:cell adhesion molecule binding"/>
    <property type="evidence" value="ECO:0000318"/>
    <property type="project" value="GO_Central"/>
</dbReference>
<dbReference type="InterPro" id="IPR001304">
    <property type="entry name" value="C-type_lectin-like"/>
</dbReference>
<keyword evidence="3" id="KW-0732">Signal</keyword>
<dbReference type="InterPro" id="IPR039808">
    <property type="entry name" value="Cadherin"/>
</dbReference>
<evidence type="ECO:0000256" key="7">
    <source>
        <dbReference type="ARBA" id="ARBA00023136"/>
    </source>
</evidence>
<dbReference type="Pfam" id="PF00028">
    <property type="entry name" value="Cadherin"/>
    <property type="match status" value="2"/>
</dbReference>
<dbReference type="EMBL" id="KQ971342">
    <property type="protein sequence ID" value="KYB27694.1"/>
    <property type="molecule type" value="Genomic_DNA"/>
</dbReference>
<dbReference type="CDD" id="cd11304">
    <property type="entry name" value="Cadherin_repeat"/>
    <property type="match status" value="5"/>
</dbReference>
<organism evidence="13 14">
    <name type="scientific">Tribolium castaneum</name>
    <name type="common">Red flour beetle</name>
    <dbReference type="NCBI Taxonomy" id="7070"/>
    <lineage>
        <taxon>Eukaryota</taxon>
        <taxon>Metazoa</taxon>
        <taxon>Ecdysozoa</taxon>
        <taxon>Arthropoda</taxon>
        <taxon>Hexapoda</taxon>
        <taxon>Insecta</taxon>
        <taxon>Pterygota</taxon>
        <taxon>Neoptera</taxon>
        <taxon>Endopterygota</taxon>
        <taxon>Coleoptera</taxon>
        <taxon>Polyphaga</taxon>
        <taxon>Cucujiformia</taxon>
        <taxon>Tenebrionidae</taxon>
        <taxon>Tenebrionidae incertae sedis</taxon>
        <taxon>Tribolium</taxon>
    </lineage>
</organism>
<comment type="subcellular location">
    <subcellularLocation>
        <location evidence="1">Membrane</location>
        <topology evidence="1">Single-pass membrane protein</topology>
    </subcellularLocation>
</comment>
<dbReference type="GO" id="GO:0007156">
    <property type="term" value="P:homophilic cell adhesion via plasma membrane adhesion molecules"/>
    <property type="evidence" value="ECO:0007669"/>
    <property type="project" value="InterPro"/>
</dbReference>
<dbReference type="eggNOG" id="KOG3594">
    <property type="taxonomic scope" value="Eukaryota"/>
</dbReference>
<feature type="domain" description="C-type lectin" evidence="11">
    <location>
        <begin position="928"/>
        <end position="1054"/>
    </location>
</feature>
<dbReference type="InterPro" id="IPR016187">
    <property type="entry name" value="CTDL_fold"/>
</dbReference>
<name>A0A139WIG1_TRICA</name>
<feature type="domain" description="Cadherin" evidence="12">
    <location>
        <begin position="373"/>
        <end position="472"/>
    </location>
</feature>
<evidence type="ECO:0000259" key="12">
    <source>
        <dbReference type="PROSITE" id="PS50268"/>
    </source>
</evidence>
<dbReference type="PROSITE" id="PS50268">
    <property type="entry name" value="CADHERIN_2"/>
    <property type="match status" value="5"/>
</dbReference>
<dbReference type="SMART" id="SM00112">
    <property type="entry name" value="CA"/>
    <property type="match status" value="5"/>
</dbReference>
<evidence type="ECO:0000313" key="13">
    <source>
        <dbReference type="EMBL" id="KYB27694.1"/>
    </source>
</evidence>
<dbReference type="Pfam" id="PF00059">
    <property type="entry name" value="Lectin_C"/>
    <property type="match status" value="1"/>
</dbReference>
<reference evidence="13 14" key="1">
    <citation type="journal article" date="2008" name="Nature">
        <title>The genome of the model beetle and pest Tribolium castaneum.</title>
        <authorList>
            <consortium name="Tribolium Genome Sequencing Consortium"/>
            <person name="Richards S."/>
            <person name="Gibbs R.A."/>
            <person name="Weinstock G.M."/>
            <person name="Brown S.J."/>
            <person name="Denell R."/>
            <person name="Beeman R.W."/>
            <person name="Gibbs R."/>
            <person name="Beeman R.W."/>
            <person name="Brown S.J."/>
            <person name="Bucher G."/>
            <person name="Friedrich M."/>
            <person name="Grimmelikhuijzen C.J."/>
            <person name="Klingler M."/>
            <person name="Lorenzen M."/>
            <person name="Richards S."/>
            <person name="Roth S."/>
            <person name="Schroder R."/>
            <person name="Tautz D."/>
            <person name="Zdobnov E.M."/>
            <person name="Muzny D."/>
            <person name="Gibbs R.A."/>
            <person name="Weinstock G.M."/>
            <person name="Attaway T."/>
            <person name="Bell S."/>
            <person name="Buhay C.J."/>
            <person name="Chandrabose M.N."/>
            <person name="Chavez D."/>
            <person name="Clerk-Blankenburg K.P."/>
            <person name="Cree A."/>
            <person name="Dao M."/>
            <person name="Davis C."/>
            <person name="Chacko J."/>
            <person name="Dinh H."/>
            <person name="Dugan-Rocha S."/>
            <person name="Fowler G."/>
            <person name="Garner T.T."/>
            <person name="Garnes J."/>
            <person name="Gnirke A."/>
            <person name="Hawes A."/>
            <person name="Hernandez J."/>
            <person name="Hines S."/>
            <person name="Holder M."/>
            <person name="Hume J."/>
            <person name="Jhangiani S.N."/>
            <person name="Joshi V."/>
            <person name="Khan Z.M."/>
            <person name="Jackson L."/>
            <person name="Kovar C."/>
            <person name="Kowis A."/>
            <person name="Lee S."/>
            <person name="Lewis L.R."/>
            <person name="Margolis J."/>
            <person name="Morgan M."/>
            <person name="Nazareth L.V."/>
            <person name="Nguyen N."/>
            <person name="Okwuonu G."/>
            <person name="Parker D."/>
            <person name="Richards S."/>
            <person name="Ruiz S.J."/>
            <person name="Santibanez J."/>
            <person name="Savard J."/>
            <person name="Scherer S.E."/>
            <person name="Schneider B."/>
            <person name="Sodergren E."/>
            <person name="Tautz D."/>
            <person name="Vattahil S."/>
            <person name="Villasana D."/>
            <person name="White C.S."/>
            <person name="Wright R."/>
            <person name="Park Y."/>
            <person name="Beeman R.W."/>
            <person name="Lord J."/>
            <person name="Oppert B."/>
            <person name="Lorenzen M."/>
            <person name="Brown S."/>
            <person name="Wang L."/>
            <person name="Savard J."/>
            <person name="Tautz D."/>
            <person name="Richards S."/>
            <person name="Weinstock G."/>
            <person name="Gibbs R.A."/>
            <person name="Liu Y."/>
            <person name="Worley K."/>
            <person name="Weinstock G."/>
            <person name="Elsik C.G."/>
            <person name="Reese J.T."/>
            <person name="Elhaik E."/>
            <person name="Landan G."/>
            <person name="Graur D."/>
            <person name="Arensburger P."/>
            <person name="Atkinson P."/>
            <person name="Beeman R.W."/>
            <person name="Beidler J."/>
            <person name="Brown S.J."/>
            <person name="Demuth J.P."/>
            <person name="Drury D.W."/>
            <person name="Du Y.Z."/>
            <person name="Fujiwara H."/>
            <person name="Lorenzen M."/>
            <person name="Maselli V."/>
            <person name="Osanai M."/>
            <person name="Park Y."/>
            <person name="Robertson H.M."/>
            <person name="Tu Z."/>
            <person name="Wang J.J."/>
            <person name="Wang S."/>
            <person name="Richards S."/>
            <person name="Song H."/>
            <person name="Zhang L."/>
            <person name="Sodergren E."/>
            <person name="Werner D."/>
            <person name="Stanke M."/>
            <person name="Morgenstern B."/>
            <person name="Solovyev V."/>
            <person name="Kosarev P."/>
            <person name="Brown G."/>
            <person name="Chen H.C."/>
            <person name="Ermolaeva O."/>
            <person name="Hlavina W."/>
            <person name="Kapustin Y."/>
            <person name="Kiryutin B."/>
            <person name="Kitts P."/>
            <person name="Maglott D."/>
            <person name="Pruitt K."/>
            <person name="Sapojnikov V."/>
            <person name="Souvorov A."/>
            <person name="Mackey A.J."/>
            <person name="Waterhouse R.M."/>
            <person name="Wyder S."/>
            <person name="Zdobnov E.M."/>
            <person name="Zdobnov E.M."/>
            <person name="Wyder S."/>
            <person name="Kriventseva E.V."/>
            <person name="Kadowaki T."/>
            <person name="Bork P."/>
            <person name="Aranda M."/>
            <person name="Bao R."/>
            <person name="Beermann A."/>
            <person name="Berns N."/>
            <person name="Bolognesi R."/>
            <person name="Bonneton F."/>
            <person name="Bopp D."/>
            <person name="Brown S.J."/>
            <person name="Bucher G."/>
            <person name="Butts T."/>
            <person name="Chaumot A."/>
            <person name="Denell R.E."/>
            <person name="Ferrier D.E."/>
            <person name="Friedrich M."/>
            <person name="Gordon C.M."/>
            <person name="Jindra M."/>
            <person name="Klingler M."/>
            <person name="Lan Q."/>
            <person name="Lattorff H.M."/>
            <person name="Laudet V."/>
            <person name="von Levetsow C."/>
            <person name="Liu Z."/>
            <person name="Lutz R."/>
            <person name="Lynch J.A."/>
            <person name="da Fonseca R.N."/>
            <person name="Posnien N."/>
            <person name="Reuter R."/>
            <person name="Roth S."/>
            <person name="Savard J."/>
            <person name="Schinko J.B."/>
            <person name="Schmitt C."/>
            <person name="Schoppmeier M."/>
            <person name="Schroder R."/>
            <person name="Shippy T.D."/>
            <person name="Simonnet F."/>
            <person name="Marques-Souza H."/>
            <person name="Tautz D."/>
            <person name="Tomoyasu Y."/>
            <person name="Trauner J."/>
            <person name="Van der Zee M."/>
            <person name="Vervoort M."/>
            <person name="Wittkopp N."/>
            <person name="Wimmer E.A."/>
            <person name="Yang X."/>
            <person name="Jones A.K."/>
            <person name="Sattelle D.B."/>
            <person name="Ebert P.R."/>
            <person name="Nelson D."/>
            <person name="Scott J.G."/>
            <person name="Beeman R.W."/>
            <person name="Muthukrishnan S."/>
            <person name="Kramer K.J."/>
            <person name="Arakane Y."/>
            <person name="Beeman R.W."/>
            <person name="Zhu Q."/>
            <person name="Hogenkamp D."/>
            <person name="Dixit R."/>
            <person name="Oppert B."/>
            <person name="Jiang H."/>
            <person name="Zou Z."/>
            <person name="Marshall J."/>
            <person name="Elpidina E."/>
            <person name="Vinokurov K."/>
            <person name="Oppert C."/>
            <person name="Zou Z."/>
            <person name="Evans J."/>
            <person name="Lu Z."/>
            <person name="Zhao P."/>
            <person name="Sumathipala N."/>
            <person name="Altincicek B."/>
            <person name="Vilcinskas A."/>
            <person name="Williams M."/>
            <person name="Hultmark D."/>
            <person name="Hetru C."/>
            <person name="Jiang H."/>
            <person name="Grimmelikhuijzen C.J."/>
            <person name="Hauser F."/>
            <person name="Cazzamali G."/>
            <person name="Williamson M."/>
            <person name="Park Y."/>
            <person name="Li B."/>
            <person name="Tanaka Y."/>
            <person name="Predel R."/>
            <person name="Neupert S."/>
            <person name="Schachtner J."/>
            <person name="Verleyen P."/>
            <person name="Raible F."/>
            <person name="Bork P."/>
            <person name="Friedrich M."/>
            <person name="Walden K.K."/>
            <person name="Robertson H.M."/>
            <person name="Angeli S."/>
            <person name="Foret S."/>
            <person name="Bucher G."/>
            <person name="Schuetz S."/>
            <person name="Maleszka R."/>
            <person name="Wimmer E.A."/>
            <person name="Beeman R.W."/>
            <person name="Lorenzen M."/>
            <person name="Tomoyasu Y."/>
            <person name="Miller S.C."/>
            <person name="Grossmann D."/>
            <person name="Bucher G."/>
        </authorList>
    </citation>
    <scope>NUCLEOTIDE SEQUENCE [LARGE SCALE GENOMIC DNA]</scope>
    <source>
        <strain evidence="13 14">Georgia GA2</strain>
    </source>
</reference>
<feature type="transmembrane region" description="Helical" evidence="10">
    <location>
        <begin position="685"/>
        <end position="709"/>
    </location>
</feature>
<feature type="transmembrane region" description="Helical" evidence="10">
    <location>
        <begin position="64"/>
        <end position="83"/>
    </location>
</feature>
<dbReference type="FunFam" id="2.60.40.60:FF:000262">
    <property type="entry name" value="protocadherin-23 isoform X2"/>
    <property type="match status" value="1"/>
</dbReference>
<dbReference type="Gene3D" id="2.60.40.60">
    <property type="entry name" value="Cadherins"/>
    <property type="match status" value="5"/>
</dbReference>
<keyword evidence="7 10" id="KW-0472">Membrane</keyword>
<dbReference type="Proteomes" id="UP000007266">
    <property type="component" value="Linkage group 5"/>
</dbReference>
<feature type="transmembrane region" description="Helical" evidence="10">
    <location>
        <begin position="103"/>
        <end position="123"/>
    </location>
</feature>
<evidence type="ECO:0000256" key="5">
    <source>
        <dbReference type="ARBA" id="ARBA00022837"/>
    </source>
</evidence>
<dbReference type="GO" id="GO:0007155">
    <property type="term" value="P:cell adhesion"/>
    <property type="evidence" value="ECO:0000318"/>
    <property type="project" value="GO_Central"/>
</dbReference>
<dbReference type="PRINTS" id="PR00205">
    <property type="entry name" value="CADHERIN"/>
</dbReference>
<protein>
    <submittedName>
        <fullName evidence="13">Uncharacterized protein</fullName>
    </submittedName>
</protein>
<gene>
    <name evidence="13" type="primary">AUGUSTUS-3.0.2_31143</name>
    <name evidence="13" type="ORF">TcasGA2_TC031143</name>
</gene>
<feature type="transmembrane region" description="Helical" evidence="10">
    <location>
        <begin position="27"/>
        <end position="52"/>
    </location>
</feature>
<dbReference type="GO" id="GO:0005509">
    <property type="term" value="F:calcium ion binding"/>
    <property type="evidence" value="ECO:0007669"/>
    <property type="project" value="UniProtKB-UniRule"/>
</dbReference>
<dbReference type="FunFam" id="2.60.40.60:FF:000104">
    <property type="entry name" value="cadherin-23 isoform X1"/>
    <property type="match status" value="1"/>
</dbReference>
<keyword evidence="14" id="KW-1185">Reference proteome</keyword>
<accession>A0A139WIG1</accession>
<dbReference type="InParanoid" id="A0A139WIG1"/>
<dbReference type="InterPro" id="IPR015919">
    <property type="entry name" value="Cadherin-like_sf"/>
</dbReference>
<evidence type="ECO:0000259" key="11">
    <source>
        <dbReference type="PROSITE" id="PS50041"/>
    </source>
</evidence>
<dbReference type="SUPFAM" id="SSF56436">
    <property type="entry name" value="C-type lectin-like"/>
    <property type="match status" value="1"/>
</dbReference>
<keyword evidence="5 8" id="KW-0106">Calcium</keyword>
<dbReference type="SUPFAM" id="SSF49313">
    <property type="entry name" value="Cadherin-like"/>
    <property type="match status" value="4"/>
</dbReference>
<evidence type="ECO:0000256" key="3">
    <source>
        <dbReference type="ARBA" id="ARBA00022729"/>
    </source>
</evidence>
<dbReference type="STRING" id="7070.A0A139WIG1"/>
<feature type="region of interest" description="Disordered" evidence="9">
    <location>
        <begin position="842"/>
        <end position="874"/>
    </location>
</feature>